<gene>
    <name evidence="1" type="primary">ORF28274</name>
</gene>
<feature type="non-terminal residue" evidence="1">
    <location>
        <position position="1"/>
    </location>
</feature>
<sequence>IKLTVKDPVPPVKNLSNKIDSHELISNVDDNTDHSALKQMQKTERDSQGTDIVTPLSDIQTVTSQKCPVNFPCEHNSGEMTRSQ</sequence>
<organism evidence="1">
    <name type="scientific">Arion vulgaris</name>
    <dbReference type="NCBI Taxonomy" id="1028688"/>
    <lineage>
        <taxon>Eukaryota</taxon>
        <taxon>Metazoa</taxon>
        <taxon>Spiralia</taxon>
        <taxon>Lophotrochozoa</taxon>
        <taxon>Mollusca</taxon>
        <taxon>Gastropoda</taxon>
        <taxon>Heterobranchia</taxon>
        <taxon>Euthyneura</taxon>
        <taxon>Panpulmonata</taxon>
        <taxon>Eupulmonata</taxon>
        <taxon>Stylommatophora</taxon>
        <taxon>Helicina</taxon>
        <taxon>Arionoidea</taxon>
        <taxon>Arionidae</taxon>
        <taxon>Arion</taxon>
    </lineage>
</organism>
<accession>A0A0B6YMF6</accession>
<reference evidence="1" key="1">
    <citation type="submission" date="2014-12" db="EMBL/GenBank/DDBJ databases">
        <title>Insight into the proteome of Arion vulgaris.</title>
        <authorList>
            <person name="Aradska J."/>
            <person name="Bulat T."/>
            <person name="Smidak R."/>
            <person name="Sarate P."/>
            <person name="Gangsoo J."/>
            <person name="Sialana F."/>
            <person name="Bilban M."/>
            <person name="Lubec G."/>
        </authorList>
    </citation>
    <scope>NUCLEOTIDE SEQUENCE</scope>
    <source>
        <tissue evidence="1">Skin</tissue>
    </source>
</reference>
<name>A0A0B6YMF6_9EUPU</name>
<proteinExistence type="predicted"/>
<evidence type="ECO:0000313" key="1">
    <source>
        <dbReference type="EMBL" id="CEK56685.1"/>
    </source>
</evidence>
<dbReference type="AlphaFoldDB" id="A0A0B6YMF6"/>
<feature type="non-terminal residue" evidence="1">
    <location>
        <position position="84"/>
    </location>
</feature>
<protein>
    <submittedName>
        <fullName evidence="1">Uncharacterized protein</fullName>
    </submittedName>
</protein>
<dbReference type="EMBL" id="HACG01009820">
    <property type="protein sequence ID" value="CEK56685.1"/>
    <property type="molecule type" value="Transcribed_RNA"/>
</dbReference>